<dbReference type="KEGG" id="rsz:130511758"/>
<evidence type="ECO:0000256" key="5">
    <source>
        <dbReference type="ARBA" id="ARBA00022842"/>
    </source>
</evidence>
<evidence type="ECO:0000313" key="7">
    <source>
        <dbReference type="Proteomes" id="UP000504610"/>
    </source>
</evidence>
<protein>
    <submittedName>
        <fullName evidence="8">ATP-dependent 6-phosphofructokinase 5, chloroplastic-like</fullName>
    </submittedName>
</protein>
<accession>A0A9W3DMW6</accession>
<dbReference type="PANTHER" id="PTHR45770">
    <property type="entry name" value="ATP-DEPENDENT 6-PHOSPHOFRUCTOKINASE 1"/>
    <property type="match status" value="1"/>
</dbReference>
<dbReference type="OrthoDB" id="537915at2759"/>
<dbReference type="GO" id="GO:0046872">
    <property type="term" value="F:metal ion binding"/>
    <property type="evidence" value="ECO:0007669"/>
    <property type="project" value="UniProtKB-KW"/>
</dbReference>
<dbReference type="GeneID" id="130511758"/>
<dbReference type="GO" id="GO:0003872">
    <property type="term" value="F:6-phosphofructokinase activity"/>
    <property type="evidence" value="ECO:0007669"/>
    <property type="project" value="InterPro"/>
</dbReference>
<dbReference type="InterPro" id="IPR035966">
    <property type="entry name" value="PKF_sf"/>
</dbReference>
<reference evidence="8" key="2">
    <citation type="submission" date="2025-08" db="UniProtKB">
        <authorList>
            <consortium name="RefSeq"/>
        </authorList>
    </citation>
    <scope>IDENTIFICATION</scope>
    <source>
        <tissue evidence="8">Leaf</tissue>
    </source>
</reference>
<dbReference type="RefSeq" id="XP_056865292.1">
    <property type="nucleotide sequence ID" value="XM_057009312.1"/>
</dbReference>
<name>A0A9W3DMW6_RAPSA</name>
<evidence type="ECO:0000256" key="3">
    <source>
        <dbReference type="ARBA" id="ARBA00022723"/>
    </source>
</evidence>
<dbReference type="Proteomes" id="UP000504610">
    <property type="component" value="Chromosome 4"/>
</dbReference>
<evidence type="ECO:0000256" key="4">
    <source>
        <dbReference type="ARBA" id="ARBA00022777"/>
    </source>
</evidence>
<dbReference type="AlphaFoldDB" id="A0A9W3DMW6"/>
<organism evidence="7 8">
    <name type="scientific">Raphanus sativus</name>
    <name type="common">Radish</name>
    <name type="synonym">Raphanus raphanistrum var. sativus</name>
    <dbReference type="NCBI Taxonomy" id="3726"/>
    <lineage>
        <taxon>Eukaryota</taxon>
        <taxon>Viridiplantae</taxon>
        <taxon>Streptophyta</taxon>
        <taxon>Embryophyta</taxon>
        <taxon>Tracheophyta</taxon>
        <taxon>Spermatophyta</taxon>
        <taxon>Magnoliopsida</taxon>
        <taxon>eudicotyledons</taxon>
        <taxon>Gunneridae</taxon>
        <taxon>Pentapetalae</taxon>
        <taxon>rosids</taxon>
        <taxon>malvids</taxon>
        <taxon>Brassicales</taxon>
        <taxon>Brassicaceae</taxon>
        <taxon>Brassiceae</taxon>
        <taxon>Raphanus</taxon>
    </lineage>
</organism>
<dbReference type="Gene3D" id="3.40.50.460">
    <property type="entry name" value="Phosphofructokinase domain"/>
    <property type="match status" value="1"/>
</dbReference>
<keyword evidence="2" id="KW-0808">Transferase</keyword>
<dbReference type="InterPro" id="IPR050929">
    <property type="entry name" value="PFKA"/>
</dbReference>
<keyword evidence="7" id="KW-1185">Reference proteome</keyword>
<dbReference type="SUPFAM" id="SSF53784">
    <property type="entry name" value="Phosphofructokinase"/>
    <property type="match status" value="1"/>
</dbReference>
<evidence type="ECO:0000256" key="2">
    <source>
        <dbReference type="ARBA" id="ARBA00022679"/>
    </source>
</evidence>
<keyword evidence="3" id="KW-0479">Metal-binding</keyword>
<keyword evidence="5" id="KW-0460">Magnesium</keyword>
<evidence type="ECO:0000259" key="6">
    <source>
        <dbReference type="Pfam" id="PF00365"/>
    </source>
</evidence>
<proteinExistence type="predicted"/>
<evidence type="ECO:0000256" key="1">
    <source>
        <dbReference type="ARBA" id="ARBA00022533"/>
    </source>
</evidence>
<sequence>MGRSSGFIAMQASLASGQVDICLFPEVPFKLHGPDGVLKHLNYLIETIGSAVVCFAEGAGQSFLENTNAKDASGNKVLGDIGVHINKKFVSGISNHLF</sequence>
<gene>
    <name evidence="8" type="primary">LOC130511758</name>
</gene>
<keyword evidence="4" id="KW-0418">Kinase</keyword>
<keyword evidence="1" id="KW-0021">Allosteric enzyme</keyword>
<evidence type="ECO:0000313" key="8">
    <source>
        <dbReference type="RefSeq" id="XP_056865292.1"/>
    </source>
</evidence>
<reference evidence="7" key="1">
    <citation type="journal article" date="2019" name="Database">
        <title>The radish genome database (RadishGD): an integrated information resource for radish genomics.</title>
        <authorList>
            <person name="Yu H.J."/>
            <person name="Baek S."/>
            <person name="Lee Y.J."/>
            <person name="Cho A."/>
            <person name="Mun J.H."/>
        </authorList>
    </citation>
    <scope>NUCLEOTIDE SEQUENCE [LARGE SCALE GENOMIC DNA]</scope>
    <source>
        <strain evidence="7">cv. WK10039</strain>
    </source>
</reference>
<feature type="domain" description="Phosphofructokinase" evidence="6">
    <location>
        <begin position="1"/>
        <end position="61"/>
    </location>
</feature>
<dbReference type="InterPro" id="IPR000023">
    <property type="entry name" value="Phosphofructokinase_dom"/>
</dbReference>
<dbReference type="Pfam" id="PF00365">
    <property type="entry name" value="PFK"/>
    <property type="match status" value="1"/>
</dbReference>